<dbReference type="PANTHER" id="PTHR33371:SF4">
    <property type="entry name" value="INTERMEMBRANE PHOSPHOLIPID TRANSPORT SYSTEM BINDING PROTEIN MLAD"/>
    <property type="match status" value="1"/>
</dbReference>
<keyword evidence="1" id="KW-1133">Transmembrane helix</keyword>
<gene>
    <name evidence="3" type="ORF">IAD26_03435</name>
</gene>
<evidence type="ECO:0000313" key="3">
    <source>
        <dbReference type="EMBL" id="HIU92171.1"/>
    </source>
</evidence>
<comment type="caution">
    <text evidence="3">The sequence shown here is derived from an EMBL/GenBank/DDBJ whole genome shotgun (WGS) entry which is preliminary data.</text>
</comment>
<dbReference type="PANTHER" id="PTHR33371">
    <property type="entry name" value="INTERMEMBRANE PHOSPHOLIPID TRANSPORT SYSTEM BINDING PROTEIN MLAD-RELATED"/>
    <property type="match status" value="1"/>
</dbReference>
<feature type="domain" description="Mce/MlaD" evidence="2">
    <location>
        <begin position="35"/>
        <end position="116"/>
    </location>
</feature>
<evidence type="ECO:0000259" key="2">
    <source>
        <dbReference type="Pfam" id="PF02470"/>
    </source>
</evidence>
<keyword evidence="1" id="KW-0472">Membrane</keyword>
<dbReference type="AlphaFoldDB" id="A0A9D1SRI7"/>
<feature type="transmembrane region" description="Helical" evidence="1">
    <location>
        <begin position="6"/>
        <end position="27"/>
    </location>
</feature>
<name>A0A9D1SRI7_9CLOT</name>
<keyword evidence="1" id="KW-0812">Transmembrane</keyword>
<evidence type="ECO:0000256" key="1">
    <source>
        <dbReference type="SAM" id="Phobius"/>
    </source>
</evidence>
<evidence type="ECO:0000313" key="4">
    <source>
        <dbReference type="Proteomes" id="UP000886748"/>
    </source>
</evidence>
<accession>A0A9D1SRI7</accession>
<reference evidence="3" key="1">
    <citation type="submission" date="2020-10" db="EMBL/GenBank/DDBJ databases">
        <authorList>
            <person name="Gilroy R."/>
        </authorList>
    </citation>
    <scope>NUCLEOTIDE SEQUENCE</scope>
    <source>
        <strain evidence="3">CHK154-7741</strain>
    </source>
</reference>
<dbReference type="Pfam" id="PF02470">
    <property type="entry name" value="MlaD"/>
    <property type="match status" value="1"/>
</dbReference>
<sequence>MRFSSSFKVGILTLTALIILIFSILWIKGRALSAGERLYVDFKDVNGIRAGSAVQLMGFRIGQIEEITPQLSNPDDPYVRIKFVITEPDITIPNAATISIQQTGIIGEQFLEITPPKLRTIYLPINKRSQVLHANDNVQMVLSGKPYDVGKVKKIEIIDTKTLPINIQEEVKTQSAYKVGYIITLPGLQLPERMLGKVKVENTKHYLSLKPATDMKFEYPQSTSRFTVIEPLRLSDFMDLQYRSASALAETNEKLSAILSDDVIADIKKIVGNVDVLTIKANNTLDKTQILIDSTRKDLDSLMGTTNQMSGKIMVLTDNLNNIIGDKEFKDTLISTTKSIDRLSRNLNTILEDPKTRQTIDDLQVASKNISEIAQYVNTMTKDPVLKSQVTTTVTKFNKALDDLSCTLETVNGLTTDKKEELNNTINNVAETSKNLRKFSEKLNKRFLLFRLMF</sequence>
<proteinExistence type="predicted"/>
<dbReference type="EMBL" id="DVOD01000024">
    <property type="protein sequence ID" value="HIU92171.1"/>
    <property type="molecule type" value="Genomic_DNA"/>
</dbReference>
<dbReference type="InterPro" id="IPR052336">
    <property type="entry name" value="MlaD_Phospholipid_Transporter"/>
</dbReference>
<organism evidence="3 4">
    <name type="scientific">Candidatus Limenecus avicola</name>
    <dbReference type="NCBI Taxonomy" id="2840847"/>
    <lineage>
        <taxon>Bacteria</taxon>
        <taxon>Bacillati</taxon>
        <taxon>Bacillota</taxon>
        <taxon>Clostridia</taxon>
        <taxon>Eubacteriales</taxon>
        <taxon>Clostridiaceae</taxon>
        <taxon>Clostridiaceae incertae sedis</taxon>
        <taxon>Candidatus Limenecus</taxon>
    </lineage>
</organism>
<protein>
    <submittedName>
        <fullName evidence="3">MCE family protein</fullName>
    </submittedName>
</protein>
<dbReference type="InterPro" id="IPR003399">
    <property type="entry name" value="Mce/MlaD"/>
</dbReference>
<reference evidence="3" key="2">
    <citation type="journal article" date="2021" name="PeerJ">
        <title>Extensive microbial diversity within the chicken gut microbiome revealed by metagenomics and culture.</title>
        <authorList>
            <person name="Gilroy R."/>
            <person name="Ravi A."/>
            <person name="Getino M."/>
            <person name="Pursley I."/>
            <person name="Horton D.L."/>
            <person name="Alikhan N.F."/>
            <person name="Baker D."/>
            <person name="Gharbi K."/>
            <person name="Hall N."/>
            <person name="Watson M."/>
            <person name="Adriaenssens E.M."/>
            <person name="Foster-Nyarko E."/>
            <person name="Jarju S."/>
            <person name="Secka A."/>
            <person name="Antonio M."/>
            <person name="Oren A."/>
            <person name="Chaudhuri R.R."/>
            <person name="La Ragione R."/>
            <person name="Hildebrand F."/>
            <person name="Pallen M.J."/>
        </authorList>
    </citation>
    <scope>NUCLEOTIDE SEQUENCE</scope>
    <source>
        <strain evidence="3">CHK154-7741</strain>
    </source>
</reference>
<dbReference type="Proteomes" id="UP000886748">
    <property type="component" value="Unassembled WGS sequence"/>
</dbReference>